<dbReference type="HOGENOM" id="CLU_3089296_0_0_1"/>
<evidence type="ECO:0000313" key="1">
    <source>
        <dbReference type="EMBL" id="EKC34151.1"/>
    </source>
</evidence>
<gene>
    <name evidence="1" type="ORF">CGI_10002915</name>
</gene>
<reference evidence="1" key="1">
    <citation type="journal article" date="2012" name="Nature">
        <title>The oyster genome reveals stress adaptation and complexity of shell formation.</title>
        <authorList>
            <person name="Zhang G."/>
            <person name="Fang X."/>
            <person name="Guo X."/>
            <person name="Li L."/>
            <person name="Luo R."/>
            <person name="Xu F."/>
            <person name="Yang P."/>
            <person name="Zhang L."/>
            <person name="Wang X."/>
            <person name="Qi H."/>
            <person name="Xiong Z."/>
            <person name="Que H."/>
            <person name="Xie Y."/>
            <person name="Holland P.W."/>
            <person name="Paps J."/>
            <person name="Zhu Y."/>
            <person name="Wu F."/>
            <person name="Chen Y."/>
            <person name="Wang J."/>
            <person name="Peng C."/>
            <person name="Meng J."/>
            <person name="Yang L."/>
            <person name="Liu J."/>
            <person name="Wen B."/>
            <person name="Zhang N."/>
            <person name="Huang Z."/>
            <person name="Zhu Q."/>
            <person name="Feng Y."/>
            <person name="Mount A."/>
            <person name="Hedgecock D."/>
            <person name="Xu Z."/>
            <person name="Liu Y."/>
            <person name="Domazet-Loso T."/>
            <person name="Du Y."/>
            <person name="Sun X."/>
            <person name="Zhang S."/>
            <person name="Liu B."/>
            <person name="Cheng P."/>
            <person name="Jiang X."/>
            <person name="Li J."/>
            <person name="Fan D."/>
            <person name="Wang W."/>
            <person name="Fu W."/>
            <person name="Wang T."/>
            <person name="Wang B."/>
            <person name="Zhang J."/>
            <person name="Peng Z."/>
            <person name="Li Y."/>
            <person name="Li N."/>
            <person name="Wang J."/>
            <person name="Chen M."/>
            <person name="He Y."/>
            <person name="Tan F."/>
            <person name="Song X."/>
            <person name="Zheng Q."/>
            <person name="Huang R."/>
            <person name="Yang H."/>
            <person name="Du X."/>
            <person name="Chen L."/>
            <person name="Yang M."/>
            <person name="Gaffney P.M."/>
            <person name="Wang S."/>
            <person name="Luo L."/>
            <person name="She Z."/>
            <person name="Ming Y."/>
            <person name="Huang W."/>
            <person name="Zhang S."/>
            <person name="Huang B."/>
            <person name="Zhang Y."/>
            <person name="Qu T."/>
            <person name="Ni P."/>
            <person name="Miao G."/>
            <person name="Wang J."/>
            <person name="Wang Q."/>
            <person name="Steinberg C.E."/>
            <person name="Wang H."/>
            <person name="Li N."/>
            <person name="Qian L."/>
            <person name="Zhang G."/>
            <person name="Li Y."/>
            <person name="Yang H."/>
            <person name="Liu X."/>
            <person name="Wang J."/>
            <person name="Yin Y."/>
            <person name="Wang J."/>
        </authorList>
    </citation>
    <scope>NUCLEOTIDE SEQUENCE [LARGE SCALE GENOMIC DNA]</scope>
    <source>
        <strain evidence="1">05x7-T-G4-1.051#20</strain>
    </source>
</reference>
<dbReference type="AlphaFoldDB" id="K1RIV5"/>
<organism evidence="1">
    <name type="scientific">Magallana gigas</name>
    <name type="common">Pacific oyster</name>
    <name type="synonym">Crassostrea gigas</name>
    <dbReference type="NCBI Taxonomy" id="29159"/>
    <lineage>
        <taxon>Eukaryota</taxon>
        <taxon>Metazoa</taxon>
        <taxon>Spiralia</taxon>
        <taxon>Lophotrochozoa</taxon>
        <taxon>Mollusca</taxon>
        <taxon>Bivalvia</taxon>
        <taxon>Autobranchia</taxon>
        <taxon>Pteriomorphia</taxon>
        <taxon>Ostreida</taxon>
        <taxon>Ostreoidea</taxon>
        <taxon>Ostreidae</taxon>
        <taxon>Magallana</taxon>
    </lineage>
</organism>
<protein>
    <submittedName>
        <fullName evidence="1">Uncharacterized protein</fullName>
    </submittedName>
</protein>
<sequence>MSLVEIMTLCVIVRHEDRSSLKPAPGELISDHLPHVIMSSSSVELKLVITST</sequence>
<name>K1RIV5_MAGGI</name>
<accession>K1RIV5</accession>
<dbReference type="InParanoid" id="K1RIV5"/>
<dbReference type="EMBL" id="JH816858">
    <property type="protein sequence ID" value="EKC34151.1"/>
    <property type="molecule type" value="Genomic_DNA"/>
</dbReference>
<proteinExistence type="predicted"/>